<dbReference type="Proteomes" id="UP001281410">
    <property type="component" value="Unassembled WGS sequence"/>
</dbReference>
<dbReference type="AlphaFoldDB" id="A0AAE0EJN8"/>
<dbReference type="EMBL" id="JANJYJ010000001">
    <property type="protein sequence ID" value="KAK3228880.1"/>
    <property type="molecule type" value="Genomic_DNA"/>
</dbReference>
<dbReference type="PANTHER" id="PTHR47074:SF11">
    <property type="entry name" value="REVERSE TRANSCRIPTASE-LIKE PROTEIN"/>
    <property type="match status" value="1"/>
</dbReference>
<evidence type="ECO:0000313" key="2">
    <source>
        <dbReference type="Proteomes" id="UP001281410"/>
    </source>
</evidence>
<proteinExistence type="predicted"/>
<sequence length="179" mass="19861">MACLSWIPTVSNLYYRKIPVDDRCPSCRGWGELMIHSFLKVDELELLCTILWRVWFIRNAGLHGKQQMDISDVVDWATNFLVEYKNSSSGESVVQRQIRGGPAKWSPPCPGVYKINCNAAIDSKNSQIGVGIVIKDSYGAVMASSSQVFAAAYNTQITEAMGLLRAILSPMIVACFHVL</sequence>
<accession>A0AAE0EJN8</accession>
<dbReference type="PANTHER" id="PTHR47074">
    <property type="entry name" value="BNAC02G40300D PROTEIN"/>
    <property type="match status" value="1"/>
</dbReference>
<organism evidence="1 2">
    <name type="scientific">Dipteronia sinensis</name>
    <dbReference type="NCBI Taxonomy" id="43782"/>
    <lineage>
        <taxon>Eukaryota</taxon>
        <taxon>Viridiplantae</taxon>
        <taxon>Streptophyta</taxon>
        <taxon>Embryophyta</taxon>
        <taxon>Tracheophyta</taxon>
        <taxon>Spermatophyta</taxon>
        <taxon>Magnoliopsida</taxon>
        <taxon>eudicotyledons</taxon>
        <taxon>Gunneridae</taxon>
        <taxon>Pentapetalae</taxon>
        <taxon>rosids</taxon>
        <taxon>malvids</taxon>
        <taxon>Sapindales</taxon>
        <taxon>Sapindaceae</taxon>
        <taxon>Hippocastanoideae</taxon>
        <taxon>Acereae</taxon>
        <taxon>Dipteronia</taxon>
    </lineage>
</organism>
<protein>
    <recommendedName>
        <fullName evidence="3">RNase H type-1 domain-containing protein</fullName>
    </recommendedName>
</protein>
<gene>
    <name evidence="1" type="ORF">Dsin_000761</name>
</gene>
<dbReference type="InterPro" id="IPR052929">
    <property type="entry name" value="RNase_H-like_EbsB-rel"/>
</dbReference>
<name>A0AAE0EJN8_9ROSI</name>
<evidence type="ECO:0000313" key="1">
    <source>
        <dbReference type="EMBL" id="KAK3228880.1"/>
    </source>
</evidence>
<evidence type="ECO:0008006" key="3">
    <source>
        <dbReference type="Google" id="ProtNLM"/>
    </source>
</evidence>
<keyword evidence="2" id="KW-1185">Reference proteome</keyword>
<reference evidence="1" key="1">
    <citation type="journal article" date="2023" name="Plant J.">
        <title>Genome sequences and population genomics provide insights into the demographic history, inbreeding, and mutation load of two 'living fossil' tree species of Dipteronia.</title>
        <authorList>
            <person name="Feng Y."/>
            <person name="Comes H.P."/>
            <person name="Chen J."/>
            <person name="Zhu S."/>
            <person name="Lu R."/>
            <person name="Zhang X."/>
            <person name="Li P."/>
            <person name="Qiu J."/>
            <person name="Olsen K.M."/>
            <person name="Qiu Y."/>
        </authorList>
    </citation>
    <scope>NUCLEOTIDE SEQUENCE</scope>
    <source>
        <strain evidence="1">NBL</strain>
    </source>
</reference>
<comment type="caution">
    <text evidence="1">The sequence shown here is derived from an EMBL/GenBank/DDBJ whole genome shotgun (WGS) entry which is preliminary data.</text>
</comment>